<dbReference type="STRING" id="1122142.SAMN02910414_00728"/>
<accession>A0A1H3H4V9</accession>
<dbReference type="InterPro" id="IPR012651">
    <property type="entry name" value="Thia_Transptr_ThiT"/>
</dbReference>
<gene>
    <name evidence="2" type="ORF">SAMN02910414_00728</name>
</gene>
<keyword evidence="1" id="KW-1133">Transmembrane helix</keyword>
<evidence type="ECO:0000313" key="2">
    <source>
        <dbReference type="EMBL" id="SDY10360.1"/>
    </source>
</evidence>
<dbReference type="GO" id="GO:0015234">
    <property type="term" value="F:thiamine transmembrane transporter activity"/>
    <property type="evidence" value="ECO:0007669"/>
    <property type="project" value="InterPro"/>
</dbReference>
<sequence>MSLFLKSSTANDGTYSFTLLGNISIVVLIIAILLLSCAFFGKKLKLSPKQLAFTSVTLAIAFLASFIKLFNLPMGGSITLFSMLFVTLIGYWYGIKIGITAGVAFGLLQLIVNPYIISLPQTITDYILAFGALGLSGIFTNSKHGLIKGYIAGVFGRFVFAVLSGVIFFSSYTSFLGMTNSFAYSIAYNGIYLFSEMALTLGLLALSSCSKSFTNGLSYITKLATGENMPAQLF</sequence>
<dbReference type="Proteomes" id="UP000183918">
    <property type="component" value="Unassembled WGS sequence"/>
</dbReference>
<feature type="transmembrane region" description="Helical" evidence="1">
    <location>
        <begin position="123"/>
        <end position="142"/>
    </location>
</feature>
<keyword evidence="1" id="KW-0472">Membrane</keyword>
<evidence type="ECO:0000313" key="3">
    <source>
        <dbReference type="Proteomes" id="UP000183918"/>
    </source>
</evidence>
<feature type="transmembrane region" description="Helical" evidence="1">
    <location>
        <begin position="51"/>
        <end position="70"/>
    </location>
</feature>
<proteinExistence type="predicted"/>
<dbReference type="GO" id="GO:0005886">
    <property type="term" value="C:plasma membrane"/>
    <property type="evidence" value="ECO:0007669"/>
    <property type="project" value="InterPro"/>
</dbReference>
<dbReference type="AlphaFoldDB" id="A0A1H3H4V9"/>
<name>A0A1H3H4V9_9FIRM</name>
<keyword evidence="3" id="KW-1185">Reference proteome</keyword>
<feature type="transmembrane region" description="Helical" evidence="1">
    <location>
        <begin position="182"/>
        <end position="206"/>
    </location>
</feature>
<organism evidence="2 3">
    <name type="scientific">Lachnobacterium bovis DSM 14045</name>
    <dbReference type="NCBI Taxonomy" id="1122142"/>
    <lineage>
        <taxon>Bacteria</taxon>
        <taxon>Bacillati</taxon>
        <taxon>Bacillota</taxon>
        <taxon>Clostridia</taxon>
        <taxon>Lachnospirales</taxon>
        <taxon>Lachnospiraceae</taxon>
        <taxon>Lachnobacterium</taxon>
    </lineage>
</organism>
<feature type="transmembrane region" description="Helical" evidence="1">
    <location>
        <begin position="154"/>
        <end position="176"/>
    </location>
</feature>
<dbReference type="RefSeq" id="WP_074716255.1">
    <property type="nucleotide sequence ID" value="NZ_FNPG01000008.1"/>
</dbReference>
<dbReference type="OrthoDB" id="9795813at2"/>
<evidence type="ECO:0000256" key="1">
    <source>
        <dbReference type="SAM" id="Phobius"/>
    </source>
</evidence>
<protein>
    <submittedName>
        <fullName evidence="2">Thiamine transporter</fullName>
    </submittedName>
</protein>
<dbReference type="Pfam" id="PF09515">
    <property type="entry name" value="Thia_YuaJ"/>
    <property type="match status" value="1"/>
</dbReference>
<feature type="transmembrane region" description="Helical" evidence="1">
    <location>
        <begin position="20"/>
        <end position="39"/>
    </location>
</feature>
<dbReference type="EMBL" id="FNPG01000008">
    <property type="protein sequence ID" value="SDY10360.1"/>
    <property type="molecule type" value="Genomic_DNA"/>
</dbReference>
<keyword evidence="1" id="KW-0812">Transmembrane</keyword>
<dbReference type="Gene3D" id="1.10.1760.20">
    <property type="match status" value="1"/>
</dbReference>
<reference evidence="2 3" key="1">
    <citation type="submission" date="2016-10" db="EMBL/GenBank/DDBJ databases">
        <authorList>
            <person name="de Groot N.N."/>
        </authorList>
    </citation>
    <scope>NUCLEOTIDE SEQUENCE [LARGE SCALE GENOMIC DNA]</scope>
    <source>
        <strain evidence="2 3">DSM 14045</strain>
    </source>
</reference>